<feature type="domain" description="Trichome birefringence-like C-terminal" evidence="8">
    <location>
        <begin position="216"/>
        <end position="495"/>
    </location>
</feature>
<dbReference type="AlphaFoldDB" id="A0A7I8KKR5"/>
<dbReference type="InterPro" id="IPR025846">
    <property type="entry name" value="TBL_N"/>
</dbReference>
<evidence type="ECO:0000256" key="2">
    <source>
        <dbReference type="ARBA" id="ARBA00007727"/>
    </source>
</evidence>
<dbReference type="PANTHER" id="PTHR32285:SF19">
    <property type="entry name" value="PROTEIN TRICHOME BIREFRINGENCE-LIKE 6"/>
    <property type="match status" value="1"/>
</dbReference>
<dbReference type="Pfam" id="PF14416">
    <property type="entry name" value="PMR5N"/>
    <property type="match status" value="1"/>
</dbReference>
<dbReference type="OrthoDB" id="630188at2759"/>
<dbReference type="InterPro" id="IPR026057">
    <property type="entry name" value="TBL_C"/>
</dbReference>
<evidence type="ECO:0000259" key="8">
    <source>
        <dbReference type="Pfam" id="PF13839"/>
    </source>
</evidence>
<keyword evidence="11" id="KW-1185">Reference proteome</keyword>
<keyword evidence="6" id="KW-0333">Golgi apparatus</keyword>
<evidence type="ECO:0000256" key="1">
    <source>
        <dbReference type="ARBA" id="ARBA00004323"/>
    </source>
</evidence>
<dbReference type="InterPro" id="IPR029962">
    <property type="entry name" value="TBL"/>
</dbReference>
<accession>A0A7I8KKR5</accession>
<name>A0A7I8KKR5_SPIIN</name>
<evidence type="ECO:0000256" key="3">
    <source>
        <dbReference type="ARBA" id="ARBA00022692"/>
    </source>
</evidence>
<evidence type="ECO:0000259" key="9">
    <source>
        <dbReference type="Pfam" id="PF14416"/>
    </source>
</evidence>
<dbReference type="Pfam" id="PF13839">
    <property type="entry name" value="PC-Esterase"/>
    <property type="match status" value="1"/>
</dbReference>
<gene>
    <name evidence="10" type="ORF">SI8410_06009052</name>
</gene>
<dbReference type="GO" id="GO:0000139">
    <property type="term" value="C:Golgi membrane"/>
    <property type="evidence" value="ECO:0007669"/>
    <property type="project" value="UniProtKB-SubCell"/>
</dbReference>
<dbReference type="GO" id="GO:1990538">
    <property type="term" value="F:xylan O-acetyltransferase activity"/>
    <property type="evidence" value="ECO:0007669"/>
    <property type="project" value="UniProtKB-ARBA"/>
</dbReference>
<comment type="similarity">
    <text evidence="2">Belongs to the PC-esterase family. TBL subfamily.</text>
</comment>
<reference evidence="10" key="1">
    <citation type="submission" date="2020-02" db="EMBL/GenBank/DDBJ databases">
        <authorList>
            <person name="Scholz U."/>
            <person name="Mascher M."/>
            <person name="Fiebig A."/>
        </authorList>
    </citation>
    <scope>NUCLEOTIDE SEQUENCE</scope>
</reference>
<evidence type="ECO:0000256" key="7">
    <source>
        <dbReference type="ARBA" id="ARBA00023136"/>
    </source>
</evidence>
<dbReference type="Proteomes" id="UP000663760">
    <property type="component" value="Chromosome 6"/>
</dbReference>
<proteinExistence type="inferred from homology"/>
<feature type="domain" description="Trichome birefringence-like N-terminal" evidence="9">
    <location>
        <begin position="163"/>
        <end position="215"/>
    </location>
</feature>
<evidence type="ECO:0000256" key="6">
    <source>
        <dbReference type="ARBA" id="ARBA00023034"/>
    </source>
</evidence>
<evidence type="ECO:0000313" key="11">
    <source>
        <dbReference type="Proteomes" id="UP000663760"/>
    </source>
</evidence>
<dbReference type="PANTHER" id="PTHR32285">
    <property type="entry name" value="PROTEIN TRICHOME BIREFRINGENCE-LIKE 9-RELATED"/>
    <property type="match status" value="1"/>
</dbReference>
<protein>
    <submittedName>
        <fullName evidence="10">Uncharacterized protein</fullName>
    </submittedName>
</protein>
<keyword evidence="3" id="KW-0812">Transmembrane</keyword>
<evidence type="ECO:0000256" key="4">
    <source>
        <dbReference type="ARBA" id="ARBA00022968"/>
    </source>
</evidence>
<evidence type="ECO:0000313" key="10">
    <source>
        <dbReference type="EMBL" id="CAA7398387.1"/>
    </source>
</evidence>
<sequence length="517" mass="56955">MQRQRSFSIRPTGLLFFFAVSSSLVILLLFSVWAFSYPSPQEAHLLFSSGLLALGVRSFSPSDQSPSGISKQTHLVEAAAQGNDSAIFGDVRSSETLGSSIKASFAPPWKRKDLDLADPHLNANAAAAASYRGEDDDVSGDGNSIRGLGNDSASLVRKIHGGSCDLSSGEWVLDDSYPLYTNRSCRFIDEGFNCQANGRLDKHYMNWRWRPHGCDIPRFDASKMLAAIKGKRLVFVGDSINRNQWESMLCLLSSGLNPNSVYEARGRKITKEKGIYNFKFVDYKCSVEYYVTHFLVREGRARVGTKRKVTLRLDAMDRSSARWRGADVLVFNTAHWWSHHKTKAGVNYFQEGDQVHPHLDAAAAFRKALMTWAAWIDRNVDPGKTRVFFRTSSPSHFSGGEWNFGGHCRESTWPLGGPPAGSSGGDGGSPMNRIVGEIVKKMRTPVTLLDITGLSGLRVDGHPSIYGRRRQGGGVQDCSHWCLPGVPDTWNELLFYHLVAGQGTTASAYIGTSSAES</sequence>
<keyword evidence="5" id="KW-1133">Transmembrane helix</keyword>
<evidence type="ECO:0000256" key="5">
    <source>
        <dbReference type="ARBA" id="ARBA00022989"/>
    </source>
</evidence>
<dbReference type="EMBL" id="LR746269">
    <property type="protein sequence ID" value="CAA7398387.1"/>
    <property type="molecule type" value="Genomic_DNA"/>
</dbReference>
<comment type="subcellular location">
    <subcellularLocation>
        <location evidence="1">Golgi apparatus membrane</location>
        <topology evidence="1">Single-pass type II membrane protein</topology>
    </subcellularLocation>
</comment>
<keyword evidence="4" id="KW-0735">Signal-anchor</keyword>
<organism evidence="10 11">
    <name type="scientific">Spirodela intermedia</name>
    <name type="common">Intermediate duckweed</name>
    <dbReference type="NCBI Taxonomy" id="51605"/>
    <lineage>
        <taxon>Eukaryota</taxon>
        <taxon>Viridiplantae</taxon>
        <taxon>Streptophyta</taxon>
        <taxon>Embryophyta</taxon>
        <taxon>Tracheophyta</taxon>
        <taxon>Spermatophyta</taxon>
        <taxon>Magnoliopsida</taxon>
        <taxon>Liliopsida</taxon>
        <taxon>Araceae</taxon>
        <taxon>Lemnoideae</taxon>
        <taxon>Spirodela</taxon>
    </lineage>
</organism>
<keyword evidence="7" id="KW-0472">Membrane</keyword>